<dbReference type="InterPro" id="IPR014914">
    <property type="entry name" value="RES_dom"/>
</dbReference>
<dbReference type="Pfam" id="PF08808">
    <property type="entry name" value="RES"/>
    <property type="match status" value="1"/>
</dbReference>
<dbReference type="RefSeq" id="WP_307520844.1">
    <property type="nucleotide sequence ID" value="NZ_JAUSZI010000002.1"/>
</dbReference>
<evidence type="ECO:0000313" key="2">
    <source>
        <dbReference type="EMBL" id="MDQ1025495.1"/>
    </source>
</evidence>
<reference evidence="2 3" key="1">
    <citation type="submission" date="2023-07" db="EMBL/GenBank/DDBJ databases">
        <title>Comparative genomics of wheat-associated soil bacteria to identify genetic determinants of phenazine resistance.</title>
        <authorList>
            <person name="Mouncey N."/>
        </authorList>
    </citation>
    <scope>NUCLEOTIDE SEQUENCE [LARGE SCALE GENOMIC DNA]</scope>
    <source>
        <strain evidence="2 3">V2I4</strain>
    </source>
</reference>
<gene>
    <name evidence="2" type="ORF">QF035_003077</name>
</gene>
<protein>
    <recommendedName>
        <fullName evidence="1">RES domain-containing protein</fullName>
    </recommendedName>
</protein>
<dbReference type="Proteomes" id="UP001230328">
    <property type="component" value="Unassembled WGS sequence"/>
</dbReference>
<evidence type="ECO:0000313" key="3">
    <source>
        <dbReference type="Proteomes" id="UP001230328"/>
    </source>
</evidence>
<organism evidence="2 3">
    <name type="scientific">Streptomyces umbrinus</name>
    <dbReference type="NCBI Taxonomy" id="67370"/>
    <lineage>
        <taxon>Bacteria</taxon>
        <taxon>Bacillati</taxon>
        <taxon>Actinomycetota</taxon>
        <taxon>Actinomycetes</taxon>
        <taxon>Kitasatosporales</taxon>
        <taxon>Streptomycetaceae</taxon>
        <taxon>Streptomyces</taxon>
        <taxon>Streptomyces phaeochromogenes group</taxon>
    </lineage>
</organism>
<feature type="domain" description="RES" evidence="1">
    <location>
        <begin position="41"/>
        <end position="186"/>
    </location>
</feature>
<dbReference type="SMART" id="SM00953">
    <property type="entry name" value="RES"/>
    <property type="match status" value="1"/>
</dbReference>
<dbReference type="EMBL" id="JAUSZI010000002">
    <property type="protein sequence ID" value="MDQ1025495.1"/>
    <property type="molecule type" value="Genomic_DNA"/>
</dbReference>
<comment type="caution">
    <text evidence="2">The sequence shown here is derived from an EMBL/GenBank/DDBJ whole genome shotgun (WGS) entry which is preliminary data.</text>
</comment>
<accession>A0ABU0SPQ6</accession>
<keyword evidence="3" id="KW-1185">Reference proteome</keyword>
<name>A0ABU0SPQ6_9ACTN</name>
<proteinExistence type="predicted"/>
<evidence type="ECO:0000259" key="1">
    <source>
        <dbReference type="SMART" id="SM00953"/>
    </source>
</evidence>
<sequence length="223" mass="25070">MAGHAPPEGTRMEPLVRVLPVGTELYRCHRETRPPDSFNPSRQHAFFDGDRFGATEQDPFPYLYAALDPVTALSEVLLRSVRFDGPWAQRRIPRALASKYRLSVLRTTTDLALVDLMSAEGLAAVWQDSWLVDAERDDYAKTRYWVRLIREHAPGIQGLLWQSKRHRPREALQLFGDRCGTCPLEPVPERTVSLSTPEGAAEARRLLSPVRATVSDAEPAAGR</sequence>